<dbReference type="SUPFAM" id="SSF56317">
    <property type="entry name" value="Carbon-nitrogen hydrolase"/>
    <property type="match status" value="1"/>
</dbReference>
<accession>A0A380NM75</accession>
<evidence type="ECO:0000256" key="1">
    <source>
        <dbReference type="ARBA" id="ARBA00010613"/>
    </source>
</evidence>
<organism evidence="3 4">
    <name type="scientific">Veillonella criceti</name>
    <dbReference type="NCBI Taxonomy" id="103891"/>
    <lineage>
        <taxon>Bacteria</taxon>
        <taxon>Bacillati</taxon>
        <taxon>Bacillota</taxon>
        <taxon>Negativicutes</taxon>
        <taxon>Veillonellales</taxon>
        <taxon>Veillonellaceae</taxon>
        <taxon>Veillonella</taxon>
    </lineage>
</organism>
<keyword evidence="3" id="KW-0378">Hydrolase</keyword>
<dbReference type="OrthoDB" id="9811121at2"/>
<dbReference type="Proteomes" id="UP000255367">
    <property type="component" value="Unassembled WGS sequence"/>
</dbReference>
<dbReference type="PANTHER" id="PTHR23088:SF27">
    <property type="entry name" value="DEAMINATED GLUTATHIONE AMIDASE"/>
    <property type="match status" value="1"/>
</dbReference>
<gene>
    <name evidence="3" type="primary">ramA</name>
    <name evidence="3" type="ORF">NCTC12020_01092</name>
</gene>
<name>A0A380NM75_9FIRM</name>
<evidence type="ECO:0000313" key="4">
    <source>
        <dbReference type="Proteomes" id="UP000255367"/>
    </source>
</evidence>
<sequence length="264" mass="30163">MKKKIALLQMDVAVGDVNRNYNHVEELINTAAKEQPDIMVLPETWNTGFYPTNQLPTEADKDGERTQTILSQLAHKHNVNIVGGSVATLREGKVYNTSYIINREGHIISQYDKIHSFTPAKEDKFFQGGEHTHRFFLDDIPCSSVTCYDIRFPEIIRTTTLQGVDLFFVPAQWPTMRQRHWEILNTARAIENQMFLCAVNACGYIGKVKCAGNSLLLDPWGDELLHLGDTEEIAIGTIDLSVTEEIRRKINVFRDRKPNMYHLD</sequence>
<comment type="similarity">
    <text evidence="1">Belongs to the carbon-nitrogen hydrolase superfamily. NIT1/NIT2 family.</text>
</comment>
<dbReference type="EMBL" id="UHIO01000001">
    <property type="protein sequence ID" value="SUP43180.1"/>
    <property type="molecule type" value="Genomic_DNA"/>
</dbReference>
<dbReference type="AlphaFoldDB" id="A0A380NM75"/>
<dbReference type="RefSeq" id="WP_115310274.1">
    <property type="nucleotide sequence ID" value="NZ_UHIO01000001.1"/>
</dbReference>
<dbReference type="EC" id="3.5.1.100" evidence="3"/>
<evidence type="ECO:0000259" key="2">
    <source>
        <dbReference type="PROSITE" id="PS50263"/>
    </source>
</evidence>
<keyword evidence="4" id="KW-1185">Reference proteome</keyword>
<feature type="domain" description="CN hydrolase" evidence="2">
    <location>
        <begin position="3"/>
        <end position="240"/>
    </location>
</feature>
<dbReference type="InterPro" id="IPR003010">
    <property type="entry name" value="C-N_Hydrolase"/>
</dbReference>
<protein>
    <submittedName>
        <fullName evidence="3">(R)-stereoselective amidase</fullName>
        <ecNumber evidence="3">3.5.1.100</ecNumber>
    </submittedName>
</protein>
<reference evidence="3 4" key="1">
    <citation type="submission" date="2018-06" db="EMBL/GenBank/DDBJ databases">
        <authorList>
            <consortium name="Pathogen Informatics"/>
            <person name="Doyle S."/>
        </authorList>
    </citation>
    <scope>NUCLEOTIDE SEQUENCE [LARGE SCALE GENOMIC DNA]</scope>
    <source>
        <strain evidence="3 4">NCTC12020</strain>
    </source>
</reference>
<dbReference type="Pfam" id="PF00795">
    <property type="entry name" value="CN_hydrolase"/>
    <property type="match status" value="1"/>
</dbReference>
<dbReference type="Gene3D" id="3.60.110.10">
    <property type="entry name" value="Carbon-nitrogen hydrolase"/>
    <property type="match status" value="1"/>
</dbReference>
<dbReference type="CDD" id="cd07583">
    <property type="entry name" value="nitrilase_5"/>
    <property type="match status" value="1"/>
</dbReference>
<proteinExistence type="inferred from homology"/>
<dbReference type="PANTHER" id="PTHR23088">
    <property type="entry name" value="NITRILASE-RELATED"/>
    <property type="match status" value="1"/>
</dbReference>
<dbReference type="PROSITE" id="PS50263">
    <property type="entry name" value="CN_HYDROLASE"/>
    <property type="match status" value="1"/>
</dbReference>
<evidence type="ECO:0000313" key="3">
    <source>
        <dbReference type="EMBL" id="SUP43180.1"/>
    </source>
</evidence>
<dbReference type="GO" id="GO:0016787">
    <property type="term" value="F:hydrolase activity"/>
    <property type="evidence" value="ECO:0007669"/>
    <property type="project" value="UniProtKB-KW"/>
</dbReference>
<dbReference type="InterPro" id="IPR036526">
    <property type="entry name" value="C-N_Hydrolase_sf"/>
</dbReference>